<feature type="region of interest" description="Disordered" evidence="10">
    <location>
        <begin position="1"/>
        <end position="30"/>
    </location>
</feature>
<comment type="caution">
    <text evidence="12">The sequence shown here is derived from an EMBL/GenBank/DDBJ whole genome shotgun (WGS) entry which is preliminary data.</text>
</comment>
<dbReference type="Gene3D" id="3.20.20.140">
    <property type="entry name" value="Metal-dependent hydrolases"/>
    <property type="match status" value="1"/>
</dbReference>
<dbReference type="Pfam" id="PF14579">
    <property type="entry name" value="HHH_6"/>
    <property type="match status" value="1"/>
</dbReference>
<dbReference type="EMBL" id="JBHSMP010000009">
    <property type="protein sequence ID" value="MFC5428645.1"/>
    <property type="molecule type" value="Genomic_DNA"/>
</dbReference>
<comment type="function">
    <text evidence="9">DNA polymerase involved in damage-induced mutagenesis and translesion synthesis (TLS). It is not the major replicative DNA polymerase.</text>
</comment>
<protein>
    <recommendedName>
        <fullName evidence="9">Error-prone DNA polymerase</fullName>
        <ecNumber evidence="9">2.7.7.7</ecNumber>
    </recommendedName>
</protein>
<evidence type="ECO:0000256" key="1">
    <source>
        <dbReference type="ARBA" id="ARBA00022490"/>
    </source>
</evidence>
<keyword evidence="7 9" id="KW-0234">DNA repair</keyword>
<keyword evidence="2 9" id="KW-0808">Transferase</keyword>
<dbReference type="InterPro" id="IPR029460">
    <property type="entry name" value="DNAPol_HHH"/>
</dbReference>
<evidence type="ECO:0000256" key="2">
    <source>
        <dbReference type="ARBA" id="ARBA00022679"/>
    </source>
</evidence>
<comment type="catalytic activity">
    <reaction evidence="8 9">
        <text>DNA(n) + a 2'-deoxyribonucleoside 5'-triphosphate = DNA(n+1) + diphosphate</text>
        <dbReference type="Rhea" id="RHEA:22508"/>
        <dbReference type="Rhea" id="RHEA-COMP:17339"/>
        <dbReference type="Rhea" id="RHEA-COMP:17340"/>
        <dbReference type="ChEBI" id="CHEBI:33019"/>
        <dbReference type="ChEBI" id="CHEBI:61560"/>
        <dbReference type="ChEBI" id="CHEBI:173112"/>
        <dbReference type="EC" id="2.7.7.7"/>
    </reaction>
</comment>
<dbReference type="CDD" id="cd07434">
    <property type="entry name" value="PHP_PolIIIA_DnaE2"/>
    <property type="match status" value="1"/>
</dbReference>
<comment type="similarity">
    <text evidence="9">Belongs to the DNA polymerase type-C family. DnaE2 subfamily.</text>
</comment>
<dbReference type="InterPro" id="IPR004805">
    <property type="entry name" value="DnaE2/DnaE/PolC"/>
</dbReference>
<dbReference type="Pfam" id="PF07733">
    <property type="entry name" value="DNA_pol3_alpha"/>
    <property type="match status" value="1"/>
</dbReference>
<dbReference type="Gene3D" id="1.10.150.870">
    <property type="match status" value="1"/>
</dbReference>
<name>A0ABW0J6U2_9BURK</name>
<dbReference type="NCBIfam" id="TIGR00594">
    <property type="entry name" value="polc"/>
    <property type="match status" value="1"/>
</dbReference>
<sequence>MSGSGEAPRAPLPTDPPAYPSSQPGRAPAAPLPEYAELHCLTNFTFLRGASRPDELVGQAIRHGYRALAITDECSLAGVVRAFSALNEHDEPLRKAHDEAAREAHRRGGEAPEPFAPSLQLLIGSELNLVEKDGGAPFCTLVALAMNREGYGNLCELITLARSRADKGHYRVHPDDFTHPDADFAHLLHLRDCVLLLVPQRAATLAQTLRAAHWLSGFAAERAWLVLELWQTGGDDTQIEALRFVSQETGLPLVAAGGVLMHARSRKPLQDTLSAICIGQPLAVCGRALEPNAERHLRSRVRLGALYPRDALDATLDVARRCTFSLAELAYEYPEELVPAGETPASWLRKLVMRGAAERWPDGMTDKRHEQIEKELDLIAALKYEKYFLTVHDIVRYARGEGILCQGRGSAANSVVCYCLMITEIDPVRMNMLVERFISRARNEPPDIDVDFEHQRREEVIQYIYRKYGKRRAALAATLITYRSRSALRDVGKALGLDTALVEKLSGAHQWWDGADSIAQHLEEAGFSPDSHVTQQLIRLTRELRGFPRHLSQHVGGFVIAKDKLSRLVPIENAAMKDRYVIEWDKDDIDALRLLKVDVLALGMLSAIRRSLELVALRRGLPAFRVQDIPAEDPAVYEMCCHADTVGVFQIESRAQQSMLPRLRPRTYYDLVIQVAIVRPGPIQGGMVHPYLKRRQGLETVEYAKDELREALARTLGVPIFQEQVMHLAMVAADYTGEEADKLRRAMAAWRRDGDLRPYQADLTQRMLKKGYKQEFAERICKQIEGFGDYGFPESHAASFALLVYTSAWIKRYEPAAFLAGLLNSFPLGFYSPSQLVQDARRHGVTVLSPDIASSDWDCVLERRDRPGVRIDADVDADVDADTDTDTARARRAEAADYRERLRAVWPRGRPRFASRLVRRFARRLRARIALPPRFYGRGGPAVRLGFRLIKGFSEDAARRVMTARARAPFADVDDLARRAALTRRELEALAAANALASLAGHRREAWWAVTAQHAVPELLRDARVAEAPLALPRASEGAEIVADYASLRLTLNRHPLELLRPGLAKQRFRTAAQLAQCRHGALARVCGIVTVRQRPGTANGTIFVSLEDETGSVNVIVHAALVETQRKELLGASLMAVAGVVQREGEVVHLVAQRLEDHSRLLGRLATESRNFH</sequence>
<evidence type="ECO:0000256" key="7">
    <source>
        <dbReference type="ARBA" id="ARBA00023204"/>
    </source>
</evidence>
<evidence type="ECO:0000259" key="11">
    <source>
        <dbReference type="SMART" id="SM00481"/>
    </source>
</evidence>
<keyword evidence="6 9" id="KW-0239">DNA-directed DNA polymerase</keyword>
<dbReference type="SUPFAM" id="SSF89550">
    <property type="entry name" value="PHP domain-like"/>
    <property type="match status" value="1"/>
</dbReference>
<dbReference type="InterPro" id="IPR016195">
    <property type="entry name" value="Pol/histidinol_Pase-like"/>
</dbReference>
<dbReference type="PANTHER" id="PTHR32294">
    <property type="entry name" value="DNA POLYMERASE III SUBUNIT ALPHA"/>
    <property type="match status" value="1"/>
</dbReference>
<dbReference type="InterPro" id="IPR011708">
    <property type="entry name" value="DNA_pol3_alpha_NTPase_dom"/>
</dbReference>
<evidence type="ECO:0000256" key="9">
    <source>
        <dbReference type="HAMAP-Rule" id="MF_01902"/>
    </source>
</evidence>
<dbReference type="RefSeq" id="WP_377710568.1">
    <property type="nucleotide sequence ID" value="NZ_JBHSMP010000009.1"/>
</dbReference>
<dbReference type="Pfam" id="PF17657">
    <property type="entry name" value="DNA_pol3_finger"/>
    <property type="match status" value="1"/>
</dbReference>
<dbReference type="InterPro" id="IPR003141">
    <property type="entry name" value="Pol/His_phosphatase_N"/>
</dbReference>
<evidence type="ECO:0000256" key="8">
    <source>
        <dbReference type="ARBA" id="ARBA00049244"/>
    </source>
</evidence>
<evidence type="ECO:0000256" key="5">
    <source>
        <dbReference type="ARBA" id="ARBA00022763"/>
    </source>
</evidence>
<reference evidence="13" key="1">
    <citation type="journal article" date="2019" name="Int. J. Syst. Evol. Microbiol.">
        <title>The Global Catalogue of Microorganisms (GCM) 10K type strain sequencing project: providing services to taxonomists for standard genome sequencing and annotation.</title>
        <authorList>
            <consortium name="The Broad Institute Genomics Platform"/>
            <consortium name="The Broad Institute Genome Sequencing Center for Infectious Disease"/>
            <person name="Wu L."/>
            <person name="Ma J."/>
        </authorList>
    </citation>
    <scope>NUCLEOTIDE SEQUENCE [LARGE SCALE GENOMIC DNA]</scope>
    <source>
        <strain evidence="13">CCUG 56042</strain>
    </source>
</reference>
<feature type="compositionally biased region" description="Pro residues" evidence="10">
    <location>
        <begin position="10"/>
        <end position="19"/>
    </location>
</feature>
<evidence type="ECO:0000313" key="12">
    <source>
        <dbReference type="EMBL" id="MFC5428645.1"/>
    </source>
</evidence>
<keyword evidence="13" id="KW-1185">Reference proteome</keyword>
<comment type="subcellular location">
    <subcellularLocation>
        <location evidence="9">Cytoplasm</location>
    </subcellularLocation>
</comment>
<proteinExistence type="inferred from homology"/>
<dbReference type="InterPro" id="IPR023073">
    <property type="entry name" value="DnaE2"/>
</dbReference>
<organism evidence="12 13">
    <name type="scientific">Paraburkholderia denitrificans</name>
    <dbReference type="NCBI Taxonomy" id="694025"/>
    <lineage>
        <taxon>Bacteria</taxon>
        <taxon>Pseudomonadati</taxon>
        <taxon>Pseudomonadota</taxon>
        <taxon>Betaproteobacteria</taxon>
        <taxon>Burkholderiales</taxon>
        <taxon>Burkholderiaceae</taxon>
        <taxon>Paraburkholderia</taxon>
    </lineage>
</organism>
<feature type="domain" description="Polymerase/histidinol phosphatase N-terminal" evidence="11">
    <location>
        <begin position="36"/>
        <end position="131"/>
    </location>
</feature>
<dbReference type="SMART" id="SM00481">
    <property type="entry name" value="POLIIIAc"/>
    <property type="match status" value="1"/>
</dbReference>
<dbReference type="InterPro" id="IPR040982">
    <property type="entry name" value="DNA_pol3_finger"/>
</dbReference>
<dbReference type="InterPro" id="IPR004013">
    <property type="entry name" value="PHP_dom"/>
</dbReference>
<dbReference type="Pfam" id="PF02811">
    <property type="entry name" value="PHP"/>
    <property type="match status" value="1"/>
</dbReference>
<evidence type="ECO:0000256" key="10">
    <source>
        <dbReference type="SAM" id="MobiDB-lite"/>
    </source>
</evidence>
<gene>
    <name evidence="9" type="primary">dnaE2</name>
    <name evidence="12" type="ORF">ACFPTO_07505</name>
</gene>
<evidence type="ECO:0000256" key="6">
    <source>
        <dbReference type="ARBA" id="ARBA00022932"/>
    </source>
</evidence>
<dbReference type="CDD" id="cd04485">
    <property type="entry name" value="DnaE_OBF"/>
    <property type="match status" value="1"/>
</dbReference>
<evidence type="ECO:0000256" key="3">
    <source>
        <dbReference type="ARBA" id="ARBA00022695"/>
    </source>
</evidence>
<dbReference type="Proteomes" id="UP001596103">
    <property type="component" value="Unassembled WGS sequence"/>
</dbReference>
<evidence type="ECO:0000313" key="13">
    <source>
        <dbReference type="Proteomes" id="UP001596103"/>
    </source>
</evidence>
<keyword evidence="1 9" id="KW-0963">Cytoplasm</keyword>
<dbReference type="HAMAP" id="MF_01902">
    <property type="entry name" value="DNApol_error_prone"/>
    <property type="match status" value="1"/>
</dbReference>
<evidence type="ECO:0000256" key="4">
    <source>
        <dbReference type="ARBA" id="ARBA00022705"/>
    </source>
</evidence>
<dbReference type="NCBIfam" id="NF004225">
    <property type="entry name" value="PRK05672.1"/>
    <property type="match status" value="1"/>
</dbReference>
<keyword evidence="5 9" id="KW-0227">DNA damage</keyword>
<keyword evidence="3 9" id="KW-0548">Nucleotidyltransferase</keyword>
<keyword evidence="4 9" id="KW-0235">DNA replication</keyword>
<dbReference type="PANTHER" id="PTHR32294:SF4">
    <property type="entry name" value="ERROR-PRONE DNA POLYMERASE"/>
    <property type="match status" value="1"/>
</dbReference>
<dbReference type="EC" id="2.7.7.7" evidence="9"/>
<accession>A0ABW0J6U2</accession>